<feature type="domain" description="Laminin EGF-like" evidence="4">
    <location>
        <begin position="671"/>
        <end position="713"/>
    </location>
</feature>
<reference evidence="7" key="1">
    <citation type="submission" date="2025-08" db="UniProtKB">
        <authorList>
            <consortium name="RefSeq"/>
        </authorList>
    </citation>
    <scope>IDENTIFICATION</scope>
</reference>
<proteinExistence type="predicted"/>
<keyword evidence="6" id="KW-1185">Reference proteome</keyword>
<dbReference type="PROSITE" id="PS51257">
    <property type="entry name" value="PROKAR_LIPOPROTEIN"/>
    <property type="match status" value="1"/>
</dbReference>
<dbReference type="InterPro" id="IPR006212">
    <property type="entry name" value="Furin_repeat"/>
</dbReference>
<evidence type="ECO:0000256" key="3">
    <source>
        <dbReference type="SAM" id="SignalP"/>
    </source>
</evidence>
<organism evidence="6 7">
    <name type="scientific">Biomphalaria glabrata</name>
    <name type="common">Bloodfluke planorb</name>
    <name type="synonym">Freshwater snail</name>
    <dbReference type="NCBI Taxonomy" id="6526"/>
    <lineage>
        <taxon>Eukaryota</taxon>
        <taxon>Metazoa</taxon>
        <taxon>Spiralia</taxon>
        <taxon>Lophotrochozoa</taxon>
        <taxon>Mollusca</taxon>
        <taxon>Gastropoda</taxon>
        <taxon>Heterobranchia</taxon>
        <taxon>Euthyneura</taxon>
        <taxon>Panpulmonata</taxon>
        <taxon>Hygrophila</taxon>
        <taxon>Lymnaeoidea</taxon>
        <taxon>Planorbidae</taxon>
        <taxon>Biomphalaria</taxon>
    </lineage>
</organism>
<feature type="domain" description="EGF-like" evidence="5">
    <location>
        <begin position="483"/>
        <end position="517"/>
    </location>
</feature>
<dbReference type="SMART" id="SM00181">
    <property type="entry name" value="EGF"/>
    <property type="match status" value="8"/>
</dbReference>
<feature type="signal peptide" evidence="3">
    <location>
        <begin position="1"/>
        <end position="28"/>
    </location>
</feature>
<feature type="domain" description="Laminin EGF-like" evidence="4">
    <location>
        <begin position="623"/>
        <end position="668"/>
    </location>
</feature>
<sequence>MASTRGTAQLFSATCFLSIYYLLHTVSACDKGWFGSSCQYKCRCDQNSCDPLGRCTGSLKCLNGWFGPSCQYQNLAIPENMEPSVNKVLVDQNDDTCDGHLQGAILDWKGSAFYPVTWIRLTFKDRAVSNLTLSFEALQGAKVNQSPRNMYTTCSKETRVLSNSRTLDIFCESAPIVYSVRLQGAGIESLCSVYISGGRNVALRQSTWMSSVSTLYSKTAASVVDGVGHNSSAATTCVSTSQEDRTPRLIVTMARPVYFSRYILVNPAPTQMRSNSLLVEAFTFKNVIIENHTAANPNPPSKTTVITPRQRDSVNRLEITSLNGTLWLCEVEIYGDVICPTGTYGLDCDMPCHCANATETCFVSTGQCRSGCARGTQGEGCTQACGPGQHGVDCKEQCSQNCVDKICNGTTGQCHSCVHGFTGDMCDQVCTKGYYGPNCVHMCPQNCQDMQCDAVDGHCLACVSGYQGVRCERACGPGQHGVDCKEQCPPNCVDNKCNGTTGQCLSCVNGFTGDTCNQVCAKGYYGPNCVHTCPQNCHDMLCNSVDGHCLTCVSGYQGLRCERVCGPGQHGVDCNEQCPPNCHDKKCNGTTSQCVSCVDGFTGGTCNQVCAKGYYGPNCVHMCPQNCQDMRCDAVDGHCLACVSGYQGVRCEQECNKGHYGVKCNYSCPENCKNKTCHASTGQCFQCVPGYRGDKCQEACDIGFHGALCSQTCPKQCNNSHCNVTTGLCLGCQDGYYGDACDQVCVSGSYGRDCSMNCSDVCNVPTCHPVTGACPADCVDPNSEIMCQHALTSTVLNAEADSINWTLVIIALVISLAFTVVAAIVIVKYRSRCKKQWTGHVTYQRTPSEQNAYIQVIDRTSSGGHSEHFNGFNFDNTFYDLTMEKPVCSSWPAEESSKSLLLGSGEAICKGKSQGSAGAACWSEGQLPLGGQSFESCHKLYVDMSGGQENIYERIDDGVYDCCIKNFAEEQVYEHLS</sequence>
<feature type="domain" description="EGF-like" evidence="5">
    <location>
        <begin position="528"/>
        <end position="562"/>
    </location>
</feature>
<keyword evidence="2" id="KW-1133">Transmembrane helix</keyword>
<feature type="domain" description="Laminin EGF-like" evidence="4">
    <location>
        <begin position="536"/>
        <end position="574"/>
    </location>
</feature>
<feature type="domain" description="EGF-like" evidence="5">
    <location>
        <begin position="573"/>
        <end position="607"/>
    </location>
</feature>
<evidence type="ECO:0000256" key="2">
    <source>
        <dbReference type="SAM" id="Phobius"/>
    </source>
</evidence>
<dbReference type="Gene3D" id="2.60.120.260">
    <property type="entry name" value="Galactose-binding domain-like"/>
    <property type="match status" value="1"/>
</dbReference>
<feature type="domain" description="EGF-like" evidence="5">
    <location>
        <begin position="618"/>
        <end position="652"/>
    </location>
</feature>
<feature type="transmembrane region" description="Helical" evidence="2">
    <location>
        <begin position="805"/>
        <end position="827"/>
    </location>
</feature>
<feature type="domain" description="Laminin EGF-like" evidence="4">
    <location>
        <begin position="487"/>
        <end position="529"/>
    </location>
</feature>
<dbReference type="SUPFAM" id="SSF49785">
    <property type="entry name" value="Galactose-binding domain-like"/>
    <property type="match status" value="1"/>
</dbReference>
<dbReference type="OMA" id="GSHCQIK"/>
<protein>
    <submittedName>
        <fullName evidence="7">Multiple epidermal growth factor-like domains protein 10 isoform X1</fullName>
    </submittedName>
</protein>
<dbReference type="Proteomes" id="UP001165740">
    <property type="component" value="Chromosome 12"/>
</dbReference>
<keyword evidence="2" id="KW-0472">Membrane</keyword>
<feature type="domain" description="Laminin EGF-like" evidence="4">
    <location>
        <begin position="397"/>
        <end position="439"/>
    </location>
</feature>
<keyword evidence="2" id="KW-0812">Transmembrane</keyword>
<dbReference type="GO" id="GO:0005044">
    <property type="term" value="F:scavenger receptor activity"/>
    <property type="evidence" value="ECO:0007669"/>
    <property type="project" value="InterPro"/>
</dbReference>
<name>A0A9W2YHG3_BIOGL</name>
<feature type="domain" description="EGF-like" evidence="5">
    <location>
        <begin position="438"/>
        <end position="472"/>
    </location>
</feature>
<dbReference type="InterPro" id="IPR000742">
    <property type="entry name" value="EGF"/>
</dbReference>
<feature type="domain" description="Laminin EGF-like" evidence="4">
    <location>
        <begin position="578"/>
        <end position="619"/>
    </location>
</feature>
<evidence type="ECO:0000313" key="7">
    <source>
        <dbReference type="RefSeq" id="XP_055862152.1"/>
    </source>
</evidence>
<evidence type="ECO:0000259" key="5">
    <source>
        <dbReference type="SMART" id="SM00181"/>
    </source>
</evidence>
<feature type="domain" description="EGF-like" evidence="5">
    <location>
        <begin position="708"/>
        <end position="742"/>
    </location>
</feature>
<feature type="domain" description="Laminin EGF-like" evidence="4">
    <location>
        <begin position="716"/>
        <end position="754"/>
    </location>
</feature>
<feature type="domain" description="Laminin EGF-like" evidence="4">
    <location>
        <begin position="443"/>
        <end position="484"/>
    </location>
</feature>
<evidence type="ECO:0000259" key="4">
    <source>
        <dbReference type="SMART" id="SM00180"/>
    </source>
</evidence>
<dbReference type="Gene3D" id="2.170.300.10">
    <property type="entry name" value="Tie2 ligand-binding domain superfamily"/>
    <property type="match status" value="4"/>
</dbReference>
<dbReference type="PANTHER" id="PTHR24043:SF8">
    <property type="entry name" value="EGF-LIKE DOMAIN-CONTAINING PROTEIN"/>
    <property type="match status" value="1"/>
</dbReference>
<dbReference type="PANTHER" id="PTHR24043">
    <property type="entry name" value="SCAVENGER RECEPTOR CLASS F"/>
    <property type="match status" value="1"/>
</dbReference>
<keyword evidence="3" id="KW-0732">Signal</keyword>
<evidence type="ECO:0000313" key="6">
    <source>
        <dbReference type="Proteomes" id="UP001165740"/>
    </source>
</evidence>
<dbReference type="SMART" id="SM00261">
    <property type="entry name" value="FU"/>
    <property type="match status" value="7"/>
</dbReference>
<accession>A0A9W2YHG3</accession>
<evidence type="ECO:0000256" key="1">
    <source>
        <dbReference type="ARBA" id="ARBA00022536"/>
    </source>
</evidence>
<dbReference type="InterPro" id="IPR002049">
    <property type="entry name" value="LE_dom"/>
</dbReference>
<keyword evidence="1" id="KW-0245">EGF-like domain</keyword>
<dbReference type="OrthoDB" id="27819at2759"/>
<feature type="chain" id="PRO_5040748867" evidence="3">
    <location>
        <begin position="29"/>
        <end position="977"/>
    </location>
</feature>
<dbReference type="InterPro" id="IPR008979">
    <property type="entry name" value="Galactose-bd-like_sf"/>
</dbReference>
<dbReference type="AlphaFoldDB" id="A0A9W2YHG3"/>
<dbReference type="RefSeq" id="XP_055862152.1">
    <property type="nucleotide sequence ID" value="XM_056006177.1"/>
</dbReference>
<dbReference type="SMART" id="SM00180">
    <property type="entry name" value="EGF_Lam"/>
    <property type="match status" value="8"/>
</dbReference>
<dbReference type="GeneID" id="106068399"/>
<feature type="domain" description="EGF-like" evidence="5">
    <location>
        <begin position="393"/>
        <end position="427"/>
    </location>
</feature>
<gene>
    <name evidence="7" type="primary">LOC106068399</name>
</gene>
<feature type="domain" description="EGF-like" evidence="5">
    <location>
        <begin position="667"/>
        <end position="697"/>
    </location>
</feature>
<dbReference type="SUPFAM" id="SSF57184">
    <property type="entry name" value="Growth factor receptor domain"/>
    <property type="match status" value="4"/>
</dbReference>
<dbReference type="InterPro" id="IPR042635">
    <property type="entry name" value="MEGF10/SREC1/2-like"/>
</dbReference>
<dbReference type="InterPro" id="IPR009030">
    <property type="entry name" value="Growth_fac_rcpt_cys_sf"/>
</dbReference>